<sequence>MTFGRLVHYFHPEKRCASLKASSIAKYFVWADIASFLVQAAGGLLLNPGTDADVQKIGLKVYMAGVGVQEGFIVVFTRLGIMFVRDMLHLESEGRLYNGRTGWRLQMCSMFVVLVLITVRIVYRLVEFTKGFEPNNPILFNEVYVYVLDATPMFLALLLLSLFHPGLILVGPESEFPRTPRKERKRLKEEKKAIEKEKREQAKRSKKEARDHAEVAQP</sequence>
<dbReference type="OrthoDB" id="5384040at2759"/>
<feature type="compositionally biased region" description="Basic and acidic residues" evidence="5">
    <location>
        <begin position="175"/>
        <end position="218"/>
    </location>
</feature>
<feature type="transmembrane region" description="Helical" evidence="6">
    <location>
        <begin position="27"/>
        <end position="46"/>
    </location>
</feature>
<keyword evidence="8" id="KW-1185">Reference proteome</keyword>
<evidence type="ECO:0000256" key="6">
    <source>
        <dbReference type="SAM" id="Phobius"/>
    </source>
</evidence>
<feature type="transmembrane region" description="Helical" evidence="6">
    <location>
        <begin position="143"/>
        <end position="171"/>
    </location>
</feature>
<dbReference type="Pfam" id="PF04479">
    <property type="entry name" value="RTA1"/>
    <property type="match status" value="1"/>
</dbReference>
<keyword evidence="4 6" id="KW-0472">Membrane</keyword>
<feature type="region of interest" description="Disordered" evidence="5">
    <location>
        <begin position="174"/>
        <end position="218"/>
    </location>
</feature>
<evidence type="ECO:0000256" key="5">
    <source>
        <dbReference type="SAM" id="MobiDB-lite"/>
    </source>
</evidence>
<protein>
    <submittedName>
        <fullName evidence="7">Uncharacterized protein</fullName>
    </submittedName>
</protein>
<dbReference type="EMBL" id="SWKU01000028">
    <property type="protein sequence ID" value="KAF2996235.1"/>
    <property type="molecule type" value="Genomic_DNA"/>
</dbReference>
<feature type="transmembrane region" description="Helical" evidence="6">
    <location>
        <begin position="61"/>
        <end position="84"/>
    </location>
</feature>
<evidence type="ECO:0000256" key="3">
    <source>
        <dbReference type="ARBA" id="ARBA00022989"/>
    </source>
</evidence>
<comment type="subcellular location">
    <subcellularLocation>
        <location evidence="1">Membrane</location>
        <topology evidence="1">Multi-pass membrane protein</topology>
    </subcellularLocation>
</comment>
<evidence type="ECO:0000256" key="1">
    <source>
        <dbReference type="ARBA" id="ARBA00004141"/>
    </source>
</evidence>
<feature type="transmembrane region" description="Helical" evidence="6">
    <location>
        <begin position="105"/>
        <end position="123"/>
    </location>
</feature>
<proteinExistence type="predicted"/>
<comment type="caution">
    <text evidence="7">The sequence shown here is derived from an EMBL/GenBank/DDBJ whole genome shotgun (WGS) entry which is preliminary data.</text>
</comment>
<keyword evidence="3 6" id="KW-1133">Transmembrane helix</keyword>
<name>A0A9P4T7D1_CURKU</name>
<gene>
    <name evidence="7" type="ORF">E8E13_003348</name>
</gene>
<dbReference type="PANTHER" id="PTHR31465">
    <property type="entry name" value="PROTEIN RTA1-RELATED"/>
    <property type="match status" value="1"/>
</dbReference>
<evidence type="ECO:0000256" key="2">
    <source>
        <dbReference type="ARBA" id="ARBA00022692"/>
    </source>
</evidence>
<keyword evidence="2 6" id="KW-0812">Transmembrane</keyword>
<organism evidence="7 8">
    <name type="scientific">Curvularia kusanoi</name>
    <name type="common">Cochliobolus kusanoi</name>
    <dbReference type="NCBI Taxonomy" id="90978"/>
    <lineage>
        <taxon>Eukaryota</taxon>
        <taxon>Fungi</taxon>
        <taxon>Dikarya</taxon>
        <taxon>Ascomycota</taxon>
        <taxon>Pezizomycotina</taxon>
        <taxon>Dothideomycetes</taxon>
        <taxon>Pleosporomycetidae</taxon>
        <taxon>Pleosporales</taxon>
        <taxon>Pleosporineae</taxon>
        <taxon>Pleosporaceae</taxon>
        <taxon>Curvularia</taxon>
    </lineage>
</organism>
<dbReference type="GO" id="GO:0016020">
    <property type="term" value="C:membrane"/>
    <property type="evidence" value="ECO:0007669"/>
    <property type="project" value="UniProtKB-SubCell"/>
</dbReference>
<dbReference type="InterPro" id="IPR007568">
    <property type="entry name" value="RTA1"/>
</dbReference>
<evidence type="ECO:0000313" key="8">
    <source>
        <dbReference type="Proteomes" id="UP000801428"/>
    </source>
</evidence>
<dbReference type="AlphaFoldDB" id="A0A9P4T7D1"/>
<evidence type="ECO:0000256" key="4">
    <source>
        <dbReference type="ARBA" id="ARBA00023136"/>
    </source>
</evidence>
<dbReference type="PANTHER" id="PTHR31465:SF15">
    <property type="entry name" value="LIPID TRANSPORTER ATNI-RELATED"/>
    <property type="match status" value="1"/>
</dbReference>
<reference evidence="7" key="1">
    <citation type="submission" date="2019-04" db="EMBL/GenBank/DDBJ databases">
        <title>Sequencing of skin fungus with MAO and IRED activity.</title>
        <authorList>
            <person name="Marsaioli A.J."/>
            <person name="Bonatto J.M.C."/>
            <person name="Reis Junior O."/>
        </authorList>
    </citation>
    <scope>NUCLEOTIDE SEQUENCE</scope>
    <source>
        <strain evidence="7">30M1</strain>
    </source>
</reference>
<accession>A0A9P4T7D1</accession>
<evidence type="ECO:0000313" key="7">
    <source>
        <dbReference type="EMBL" id="KAF2996235.1"/>
    </source>
</evidence>
<dbReference type="Proteomes" id="UP000801428">
    <property type="component" value="Unassembled WGS sequence"/>
</dbReference>